<reference evidence="1 2" key="1">
    <citation type="submission" date="2020-08" db="EMBL/GenBank/DDBJ databases">
        <title>Genomic Encyclopedia of Type Strains, Phase IV (KMG-V): Genome sequencing to study the core and pangenomes of soil and plant-associated prokaryotes.</title>
        <authorList>
            <person name="Whitman W."/>
        </authorList>
    </citation>
    <scope>NUCLEOTIDE SEQUENCE [LARGE SCALE GENOMIC DNA]</scope>
    <source>
        <strain evidence="1 2">SEMIA 4064</strain>
    </source>
</reference>
<dbReference type="AlphaFoldDB" id="A0A7W8XXG5"/>
<gene>
    <name evidence="1" type="ORF">GGD50_005998</name>
</gene>
<evidence type="ECO:0000313" key="2">
    <source>
        <dbReference type="Proteomes" id="UP000549882"/>
    </source>
</evidence>
<organism evidence="1 2">
    <name type="scientific">Rhizobium paranaense</name>
    <dbReference type="NCBI Taxonomy" id="1650438"/>
    <lineage>
        <taxon>Bacteria</taxon>
        <taxon>Pseudomonadati</taxon>
        <taxon>Pseudomonadota</taxon>
        <taxon>Alphaproteobacteria</taxon>
        <taxon>Hyphomicrobiales</taxon>
        <taxon>Rhizobiaceae</taxon>
        <taxon>Rhizobium/Agrobacterium group</taxon>
        <taxon>Rhizobium</taxon>
    </lineage>
</organism>
<name>A0A7W8XXG5_9HYPH</name>
<keyword evidence="2" id="KW-1185">Reference proteome</keyword>
<dbReference type="EMBL" id="JACHBI010000019">
    <property type="protein sequence ID" value="MBB5577346.1"/>
    <property type="molecule type" value="Genomic_DNA"/>
</dbReference>
<dbReference type="Proteomes" id="UP000549882">
    <property type="component" value="Unassembled WGS sequence"/>
</dbReference>
<sequence>MLDFTNGPVAIRLLGAGANFSKYGGTVDPAVLGYFGFSRAGSAASQQYASGNLHAVPRLVDEGHHIALTSPTWLREMAVSGPGILGFGGYPGSNGDQVPYTPCGHSSAFATRPGGKRSRYRFFWARSFLPPGSSRRPRLFHSPRHRSTEDSDQVAVSPRVRAYRNSRSFSVMWKNTFVPLHQGAERYSRERRY</sequence>
<comment type="caution">
    <text evidence="1">The sequence shown here is derived from an EMBL/GenBank/DDBJ whole genome shotgun (WGS) entry which is preliminary data.</text>
</comment>
<proteinExistence type="predicted"/>
<protein>
    <submittedName>
        <fullName evidence="1">Uncharacterized protein</fullName>
    </submittedName>
</protein>
<evidence type="ECO:0000313" key="1">
    <source>
        <dbReference type="EMBL" id="MBB5577346.1"/>
    </source>
</evidence>
<accession>A0A7W8XXG5</accession>